<accession>A0A2S4MFQ7</accession>
<evidence type="ECO:0000313" key="2">
    <source>
        <dbReference type="EMBL" id="POR53578.1"/>
    </source>
</evidence>
<feature type="region of interest" description="Disordered" evidence="1">
    <location>
        <begin position="149"/>
        <end position="171"/>
    </location>
</feature>
<reference evidence="2 3" key="1">
    <citation type="submission" date="2018-01" db="EMBL/GenBank/DDBJ databases">
        <title>Genomic Encyclopedia of Type Strains, Phase III (KMG-III): the genomes of soil and plant-associated and newly described type strains.</title>
        <authorList>
            <person name="Whitman W."/>
        </authorList>
    </citation>
    <scope>NUCLEOTIDE SEQUENCE [LARGE SCALE GENOMIC DNA]</scope>
    <source>
        <strain evidence="2 3">JCM 18070</strain>
    </source>
</reference>
<proteinExistence type="predicted"/>
<gene>
    <name evidence="2" type="ORF">B0G62_103150</name>
</gene>
<name>A0A2S4MFQ7_9BURK</name>
<dbReference type="AlphaFoldDB" id="A0A2S4MFQ7"/>
<organism evidence="2 3">
    <name type="scientific">Paraburkholderia eburnea</name>
    <dbReference type="NCBI Taxonomy" id="1189126"/>
    <lineage>
        <taxon>Bacteria</taxon>
        <taxon>Pseudomonadati</taxon>
        <taxon>Pseudomonadota</taxon>
        <taxon>Betaproteobacteria</taxon>
        <taxon>Burkholderiales</taxon>
        <taxon>Burkholderiaceae</taxon>
        <taxon>Paraburkholderia</taxon>
    </lineage>
</organism>
<keyword evidence="3" id="KW-1185">Reference proteome</keyword>
<dbReference type="EMBL" id="PQGA01000003">
    <property type="protein sequence ID" value="POR53578.1"/>
    <property type="molecule type" value="Genomic_DNA"/>
</dbReference>
<protein>
    <submittedName>
        <fullName evidence="2">Uncharacterized protein</fullName>
    </submittedName>
</protein>
<sequence length="202" mass="22081">MTNDETALHRLRRAAIERGLRLLSTQWKGHTPVYHLACPKGHEFTRRGMSCCTVRRSAWSVRGKKWRSVFSTPWRDVALLSRANTVARTSDTALPAPGAIGGRRAGSASWTGPVARSVWCSRARSGFCARTGWSACTLRRRPVVEGALPRPMTASAPDTRGSARRGTDGTARVPGFWRASGALSVRYNAVASCAAWPMDWSV</sequence>
<evidence type="ECO:0000313" key="3">
    <source>
        <dbReference type="Proteomes" id="UP000237381"/>
    </source>
</evidence>
<dbReference type="Proteomes" id="UP000237381">
    <property type="component" value="Unassembled WGS sequence"/>
</dbReference>
<evidence type="ECO:0000256" key="1">
    <source>
        <dbReference type="SAM" id="MobiDB-lite"/>
    </source>
</evidence>
<comment type="caution">
    <text evidence="2">The sequence shown here is derived from an EMBL/GenBank/DDBJ whole genome shotgun (WGS) entry which is preliminary data.</text>
</comment>